<dbReference type="AlphaFoldDB" id="A0A1U7CKF1"/>
<dbReference type="RefSeq" id="WP_076343596.1">
    <property type="nucleotide sequence ID" value="NZ_CP019082.1"/>
</dbReference>
<dbReference type="Proteomes" id="UP000186309">
    <property type="component" value="Chromosome"/>
</dbReference>
<dbReference type="PANTHER" id="PTHR43489:SF7">
    <property type="entry name" value="3-DEHYDRO-D-GULOSIDE 4-EPIMERASE-RELATED"/>
    <property type="match status" value="1"/>
</dbReference>
<dbReference type="SUPFAM" id="SSF51658">
    <property type="entry name" value="Xylose isomerase-like"/>
    <property type="match status" value="1"/>
</dbReference>
<dbReference type="Pfam" id="PF01261">
    <property type="entry name" value="AP_endonuc_2"/>
    <property type="match status" value="1"/>
</dbReference>
<dbReference type="InterPro" id="IPR006311">
    <property type="entry name" value="TAT_signal"/>
</dbReference>
<evidence type="ECO:0000313" key="3">
    <source>
        <dbReference type="EMBL" id="APW59411.1"/>
    </source>
</evidence>
<dbReference type="OrthoDB" id="9782669at2"/>
<dbReference type="KEGG" id="pbor:BSF38_00834"/>
<dbReference type="PROSITE" id="PS51318">
    <property type="entry name" value="TAT"/>
    <property type="match status" value="1"/>
</dbReference>
<evidence type="ECO:0000256" key="1">
    <source>
        <dbReference type="ARBA" id="ARBA00023235"/>
    </source>
</evidence>
<dbReference type="STRING" id="1387353.BSF38_00834"/>
<dbReference type="InterPro" id="IPR050417">
    <property type="entry name" value="Sugar_Epim/Isomerase"/>
</dbReference>
<dbReference type="InterPro" id="IPR036237">
    <property type="entry name" value="Xyl_isomerase-like_sf"/>
</dbReference>
<reference evidence="4" key="1">
    <citation type="submission" date="2016-12" db="EMBL/GenBank/DDBJ databases">
        <title>Comparative genomics of four Isosphaeraceae planctomycetes: a common pool of plasmids and glycoside hydrolase genes.</title>
        <authorList>
            <person name="Ivanova A."/>
        </authorList>
    </citation>
    <scope>NUCLEOTIDE SEQUENCE [LARGE SCALE GENOMIC DNA]</scope>
    <source>
        <strain evidence="4">PX4</strain>
    </source>
</reference>
<name>A0A1U7CKF1_9BACT</name>
<organism evidence="3 4">
    <name type="scientific">Paludisphaera borealis</name>
    <dbReference type="NCBI Taxonomy" id="1387353"/>
    <lineage>
        <taxon>Bacteria</taxon>
        <taxon>Pseudomonadati</taxon>
        <taxon>Planctomycetota</taxon>
        <taxon>Planctomycetia</taxon>
        <taxon>Isosphaerales</taxon>
        <taxon>Isosphaeraceae</taxon>
        <taxon>Paludisphaera</taxon>
    </lineage>
</organism>
<accession>A0A1U7CKF1</accession>
<sequence length="291" mass="31967">MTTIDRRTFLAAAAGVAAGAALGKGAVAAEAGKPRWKRAFMLGGLTKGPALPTFQLLKEAGFEGVELISPNEFDLDELLAARDKTGLLIHGVSGGLHWQKPLSDPDPQVVEAGMAAIRQEFLDCKAYGGTTVLVVPAVVNKKVSYRQAYERSQANIRKLIPLAEQSGVKIAVEEVWNKFLLSPVEFARYIDEFQSPTVGAYFDVGNVVEFGYPEEWIHELGHRILKIHIKEYAKPKRFDYPLGEGEIDWSAVRQALIDVGYEGWITAEVGLGDLEAMKDVVKRMSRLLQIG</sequence>
<dbReference type="Gene3D" id="3.20.20.150">
    <property type="entry name" value="Divalent-metal-dependent TIM barrel enzymes"/>
    <property type="match status" value="1"/>
</dbReference>
<dbReference type="InterPro" id="IPR013022">
    <property type="entry name" value="Xyl_isomerase-like_TIM-brl"/>
</dbReference>
<evidence type="ECO:0000259" key="2">
    <source>
        <dbReference type="Pfam" id="PF01261"/>
    </source>
</evidence>
<keyword evidence="4" id="KW-1185">Reference proteome</keyword>
<gene>
    <name evidence="3" type="ORF">BSF38_00834</name>
</gene>
<protein>
    <submittedName>
        <fullName evidence="3">D-tagatose 3-epimerase</fullName>
        <ecNumber evidence="3">5.3.1.-</ecNumber>
    </submittedName>
</protein>
<dbReference type="EC" id="5.3.1.-" evidence="3"/>
<feature type="domain" description="Xylose isomerase-like TIM barrel" evidence="2">
    <location>
        <begin position="54"/>
        <end position="270"/>
    </location>
</feature>
<evidence type="ECO:0000313" key="4">
    <source>
        <dbReference type="Proteomes" id="UP000186309"/>
    </source>
</evidence>
<proteinExistence type="predicted"/>
<dbReference type="GO" id="GO:0016853">
    <property type="term" value="F:isomerase activity"/>
    <property type="evidence" value="ECO:0007669"/>
    <property type="project" value="UniProtKB-KW"/>
</dbReference>
<dbReference type="PANTHER" id="PTHR43489">
    <property type="entry name" value="ISOMERASE"/>
    <property type="match status" value="1"/>
</dbReference>
<keyword evidence="1 3" id="KW-0413">Isomerase</keyword>
<dbReference type="EMBL" id="CP019082">
    <property type="protein sequence ID" value="APW59411.1"/>
    <property type="molecule type" value="Genomic_DNA"/>
</dbReference>